<feature type="transmembrane region" description="Helical" evidence="1">
    <location>
        <begin position="231"/>
        <end position="250"/>
    </location>
</feature>
<evidence type="ECO:0000256" key="1">
    <source>
        <dbReference type="SAM" id="Phobius"/>
    </source>
</evidence>
<feature type="transmembrane region" description="Helical" evidence="1">
    <location>
        <begin position="460"/>
        <end position="481"/>
    </location>
</feature>
<feature type="transmembrane region" description="Helical" evidence="1">
    <location>
        <begin position="631"/>
        <end position="649"/>
    </location>
</feature>
<dbReference type="SUPFAM" id="SSF75005">
    <property type="entry name" value="Arabinanase/levansucrase/invertase"/>
    <property type="match status" value="1"/>
</dbReference>
<feature type="transmembrane region" description="Helical" evidence="1">
    <location>
        <begin position="289"/>
        <end position="308"/>
    </location>
</feature>
<dbReference type="OrthoDB" id="2067413at2"/>
<dbReference type="AlphaFoldDB" id="A0A371JGA3"/>
<feature type="transmembrane region" description="Helical" evidence="1">
    <location>
        <begin position="431"/>
        <end position="448"/>
    </location>
</feature>
<feature type="transmembrane region" description="Helical" evidence="1">
    <location>
        <begin position="170"/>
        <end position="192"/>
    </location>
</feature>
<reference evidence="2 3" key="1">
    <citation type="journal article" date="2017" name="Genome Announc.">
        <title>Draft Genome Sequence of a Sporulating and Motile Strain of Lachnotalea glycerini Isolated from Water in Quebec City, Canada.</title>
        <authorList>
            <person name="Maheux A.F."/>
            <person name="Boudreau D.K."/>
            <person name="Berube E."/>
            <person name="Boissinot M."/>
            <person name="Raymond F."/>
            <person name="Brodeur S."/>
            <person name="Corbeil J."/>
            <person name="Isabel S."/>
            <person name="Omar R.F."/>
            <person name="Bergeron M.G."/>
        </authorList>
    </citation>
    <scope>NUCLEOTIDE SEQUENCE [LARGE SCALE GENOMIC DNA]</scope>
    <source>
        <strain evidence="2 3">CCRI-19302</strain>
    </source>
</reference>
<sequence length="1034" mass="119510">MKAYGRKYCLKIVIIWLGIIIAWIIASLKSGLAENINSLGGSSYIYKLPLYKFQETIDCDFSENEVSILNNEAQIATSIINPENYNYIILYISMPVVTEDAYIEMEFLNDLNMSFKTEVINLSDEKQVFKIPEEKFSQIRLSFFNMKNKSLTNCRIEFRSSLDNWNITTLFSTFGIVFLLYIITVLLSLNILKKKIYFRNIYGLIDSIKFVYNQVYIRISDRFSFINSKTIYYLVAIMFFTLMYSMYSLPSYTAKYYKEIVIIVCSIILLIASIIGNDKEKAQISWSNPLAFSWFALAIIEIISELIVGREHYFVGWSRLLIFGFLFYAWGKNVNRLQLLKAFSLAIKVSFFICCIWCLFIPYQKTVGIRYKGPFYTSNLFALYLILPFSVIIAEIDKYFEKKKFCIKLIFNSIFLGICITFIWLTQCRSALIATMLISGICMLKWIMTPAFMKNRKQVLLQFILMIITISSMYHISISLMNQYALKSSEVKIESEIVGKAEIFTIHAEASSSRIIQKFKESKNINEFSNGRIDIWLDYLRNIGVLGKSEYRTIIGSNNEIVVHNGIIATMYNSGIFSVIPYVLMLFYSIKYACIYLKKNAFKQQYGIFPLAVVIAFLCSAMLDIGDENPFYKSIWLAYYLIIGFLMNMDNRDCEEDNDNDKAYDLIYKKYRATFDYLKQKNVVTVIVVIILVCIMGSLCRKINIYDNLIQNEQVVETPFSIADQENISKLEVNQFEMPKGMNGTALCSIEHNGVTYLYYRNLQDKLTVAVSQNMTDWYKFNKEIVERGSLGAFDDTLISKVNVVYVAPYYYMIYIGENEQDSTEIGLALSYDGFYWTKKNIKSSINIENIQDISTTFIPEQKVLKLSYLDSNHDVGAIIINVSQNRDMFNFDTEADWTTSLVSSEEVLSGSYGIEGDAGSKNVWMQSEASVDLYYNDDASKLILNGYMPLDIYMQKNINAVTLNVKINGEEVYKKIFNSSEVFQIEIPIDTLERQGDSMHIELSTDYDFIPKKWGISEDERNLSYIINSIKQE</sequence>
<feature type="transmembrane region" description="Helical" evidence="1">
    <location>
        <begin position="256"/>
        <end position="277"/>
    </location>
</feature>
<keyword evidence="3" id="KW-1185">Reference proteome</keyword>
<feature type="transmembrane region" description="Helical" evidence="1">
    <location>
        <begin position="314"/>
        <end position="331"/>
    </location>
</feature>
<feature type="transmembrane region" description="Helical" evidence="1">
    <location>
        <begin position="12"/>
        <end position="32"/>
    </location>
</feature>
<dbReference type="RefSeq" id="WP_094375853.1">
    <property type="nucleotide sequence ID" value="NZ_NOKA02000011.1"/>
</dbReference>
<organism evidence="2 3">
    <name type="scientific">Lachnotalea glycerini</name>
    <dbReference type="NCBI Taxonomy" id="1763509"/>
    <lineage>
        <taxon>Bacteria</taxon>
        <taxon>Bacillati</taxon>
        <taxon>Bacillota</taxon>
        <taxon>Clostridia</taxon>
        <taxon>Lachnospirales</taxon>
        <taxon>Lachnospiraceae</taxon>
        <taxon>Lachnotalea</taxon>
    </lineage>
</organism>
<comment type="caution">
    <text evidence="2">The sequence shown here is derived from an EMBL/GenBank/DDBJ whole genome shotgun (WGS) entry which is preliminary data.</text>
</comment>
<gene>
    <name evidence="2" type="ORF">CG710_008275</name>
</gene>
<feature type="transmembrane region" description="Helical" evidence="1">
    <location>
        <begin position="575"/>
        <end position="594"/>
    </location>
</feature>
<name>A0A371JGA3_9FIRM</name>
<protein>
    <submittedName>
        <fullName evidence="2">Uncharacterized protein</fullName>
    </submittedName>
</protein>
<accession>A0A371JGA3</accession>
<keyword evidence="1" id="KW-1133">Transmembrane helix</keyword>
<dbReference type="Proteomes" id="UP000216411">
    <property type="component" value="Unassembled WGS sequence"/>
</dbReference>
<feature type="transmembrane region" description="Helical" evidence="1">
    <location>
        <begin position="343"/>
        <end position="363"/>
    </location>
</feature>
<dbReference type="InterPro" id="IPR023296">
    <property type="entry name" value="Glyco_hydro_beta-prop_sf"/>
</dbReference>
<feature type="transmembrane region" description="Helical" evidence="1">
    <location>
        <begin position="405"/>
        <end position="425"/>
    </location>
</feature>
<feature type="transmembrane region" description="Helical" evidence="1">
    <location>
        <begin position="375"/>
        <end position="393"/>
    </location>
</feature>
<keyword evidence="1" id="KW-0472">Membrane</keyword>
<evidence type="ECO:0000313" key="3">
    <source>
        <dbReference type="Proteomes" id="UP000216411"/>
    </source>
</evidence>
<feature type="transmembrane region" description="Helical" evidence="1">
    <location>
        <begin position="682"/>
        <end position="699"/>
    </location>
</feature>
<proteinExistence type="predicted"/>
<dbReference type="EMBL" id="NOKA02000011">
    <property type="protein sequence ID" value="RDY31706.1"/>
    <property type="molecule type" value="Genomic_DNA"/>
</dbReference>
<dbReference type="Gene3D" id="2.115.10.20">
    <property type="entry name" value="Glycosyl hydrolase domain, family 43"/>
    <property type="match status" value="1"/>
</dbReference>
<feature type="transmembrane region" description="Helical" evidence="1">
    <location>
        <begin position="606"/>
        <end position="625"/>
    </location>
</feature>
<evidence type="ECO:0000313" key="2">
    <source>
        <dbReference type="EMBL" id="RDY31706.1"/>
    </source>
</evidence>
<keyword evidence="1" id="KW-0812">Transmembrane</keyword>